<dbReference type="GO" id="GO:0051082">
    <property type="term" value="F:unfolded protein binding"/>
    <property type="evidence" value="ECO:0007669"/>
    <property type="project" value="InterPro"/>
</dbReference>
<dbReference type="GO" id="GO:0051262">
    <property type="term" value="P:protein tetramerization"/>
    <property type="evidence" value="ECO:0007669"/>
    <property type="project" value="InterPro"/>
</dbReference>
<dbReference type="NCBIfam" id="NF004392">
    <property type="entry name" value="PRK05751.1-3"/>
    <property type="match status" value="1"/>
</dbReference>
<dbReference type="PRINTS" id="PR01594">
    <property type="entry name" value="SECBCHAPRONE"/>
</dbReference>
<accession>A0A3B0RYA7</accession>
<evidence type="ECO:0000313" key="1">
    <source>
        <dbReference type="EMBL" id="VAV96041.1"/>
    </source>
</evidence>
<dbReference type="SUPFAM" id="SSF54611">
    <property type="entry name" value="SecB-like"/>
    <property type="match status" value="1"/>
</dbReference>
<dbReference type="InterPro" id="IPR035958">
    <property type="entry name" value="SecB-like_sf"/>
</dbReference>
<dbReference type="NCBIfam" id="TIGR00809">
    <property type="entry name" value="secB"/>
    <property type="match status" value="1"/>
</dbReference>
<dbReference type="InterPro" id="IPR003708">
    <property type="entry name" value="SecB"/>
</dbReference>
<sequence length="170" mass="18658">MSDTNDTAAQPSETSTEPQLRVLTQYIKDLSFENPNAPTSLQGGEAPTIDMQIGVNIDPVQDGVWEVGLPIVVTAKRGDDVLFLVEILYCGLFVLENIPAEGMEPMLHIECPRLLFPYARQIISGVTQDGGFPALSLEPIDFSAVYRTRLQRLEQQNAAENNGAVPDEKN</sequence>
<reference evidence="1" key="1">
    <citation type="submission" date="2018-06" db="EMBL/GenBank/DDBJ databases">
        <authorList>
            <person name="Zhirakovskaya E."/>
        </authorList>
    </citation>
    <scope>NUCLEOTIDE SEQUENCE</scope>
</reference>
<name>A0A3B0RYA7_9ZZZZ</name>
<dbReference type="Gene3D" id="3.10.420.10">
    <property type="entry name" value="SecB-like"/>
    <property type="match status" value="1"/>
</dbReference>
<dbReference type="EMBL" id="UOEE01000215">
    <property type="protein sequence ID" value="VAV96041.1"/>
    <property type="molecule type" value="Genomic_DNA"/>
</dbReference>
<dbReference type="Pfam" id="PF02556">
    <property type="entry name" value="SecB"/>
    <property type="match status" value="1"/>
</dbReference>
<dbReference type="HAMAP" id="MF_00821">
    <property type="entry name" value="SecB"/>
    <property type="match status" value="1"/>
</dbReference>
<dbReference type="PANTHER" id="PTHR36918:SF1">
    <property type="entry name" value="PROTEIN-EXPORT PROTEIN SECB"/>
    <property type="match status" value="1"/>
</dbReference>
<gene>
    <name evidence="1" type="ORF">MNBD_ALPHA06-1095</name>
</gene>
<dbReference type="AlphaFoldDB" id="A0A3B0RYA7"/>
<proteinExistence type="inferred from homology"/>
<organism evidence="1">
    <name type="scientific">hydrothermal vent metagenome</name>
    <dbReference type="NCBI Taxonomy" id="652676"/>
    <lineage>
        <taxon>unclassified sequences</taxon>
        <taxon>metagenomes</taxon>
        <taxon>ecological metagenomes</taxon>
    </lineage>
</organism>
<dbReference type="PANTHER" id="PTHR36918">
    <property type="match status" value="1"/>
</dbReference>
<dbReference type="GO" id="GO:0015031">
    <property type="term" value="P:protein transport"/>
    <property type="evidence" value="ECO:0007669"/>
    <property type="project" value="InterPro"/>
</dbReference>
<protein>
    <submittedName>
        <fullName evidence="1">Protein-export protein SecB (Maintains pre-export unfolded state)</fullName>
    </submittedName>
</protein>